<reference evidence="1" key="2">
    <citation type="submission" date="2020-09" db="EMBL/GenBank/DDBJ databases">
        <authorList>
            <person name="Sun Q."/>
            <person name="Zhou Y."/>
        </authorList>
    </citation>
    <scope>NUCLEOTIDE SEQUENCE</scope>
    <source>
        <strain evidence="1">CGMCC 1.12997</strain>
    </source>
</reference>
<gene>
    <name evidence="1" type="ORF">GCM10011585_19240</name>
</gene>
<dbReference type="Proteomes" id="UP000647241">
    <property type="component" value="Unassembled WGS sequence"/>
</dbReference>
<evidence type="ECO:0000313" key="2">
    <source>
        <dbReference type="Proteomes" id="UP000647241"/>
    </source>
</evidence>
<dbReference type="EMBL" id="BMGT01000002">
    <property type="protein sequence ID" value="GGG76456.1"/>
    <property type="molecule type" value="Genomic_DNA"/>
</dbReference>
<dbReference type="PROSITE" id="PS51257">
    <property type="entry name" value="PROKAR_LIPOPROTEIN"/>
    <property type="match status" value="1"/>
</dbReference>
<dbReference type="RefSeq" id="WP_188553925.1">
    <property type="nucleotide sequence ID" value="NZ_BMGT01000002.1"/>
</dbReference>
<name>A0A917HDP8_9BACT</name>
<sequence>MKNRSLFAQSLSAQIYCGLLIAIACLTLSSCHSAQYYYYKFPQYTFADRPVPPSKLAQRVMIAYTVNGSSTSASASGALAIVDAKRDIRSNIEGTIPSFSISGYNSGYPSMIFNFPAEVHGYVYSNTDGSLGIIDYSKESSSGSAGKFPGAASIAIPPGFMHYYAAEEAAGQLAVIDNATGSSYGLNLPNIDKVAVNQGDTVVLAMVRNSNIIYRLVKLNANQFATSQLAIQSTGATDCQPLNLPVYCLVPVNSTGAGAGGANTFDRPIGAYFSLDGTTAFILNCGPECGGTTSSLTLLNQSTLNVNTIPKTIPDNSAFVSNVPIPGGATVALSDSTTLYVAGQQQMPDGLFTGYLTTVNLAAAANSPSTAVTGKYGISDGTHTKLLFADNNTLWIGSQYCATGERQKLNTNYNCLTRFDLGAKTAQIVPNVTPGSTAAGATVGYPNTNQNLYYYGDLTGLCWVQGFNKIYTAYGGQVHVFSTVDGSEIDNQYVTVQGTALDVAYLDAVTDADN</sequence>
<proteinExistence type="predicted"/>
<evidence type="ECO:0000313" key="1">
    <source>
        <dbReference type="EMBL" id="GGG76456.1"/>
    </source>
</evidence>
<protein>
    <submittedName>
        <fullName evidence="1">Uncharacterized protein</fullName>
    </submittedName>
</protein>
<keyword evidence="2" id="KW-1185">Reference proteome</keyword>
<organism evidence="1 2">
    <name type="scientific">Edaphobacter dinghuensis</name>
    <dbReference type="NCBI Taxonomy" id="1560005"/>
    <lineage>
        <taxon>Bacteria</taxon>
        <taxon>Pseudomonadati</taxon>
        <taxon>Acidobacteriota</taxon>
        <taxon>Terriglobia</taxon>
        <taxon>Terriglobales</taxon>
        <taxon>Acidobacteriaceae</taxon>
        <taxon>Edaphobacter</taxon>
    </lineage>
</organism>
<dbReference type="AlphaFoldDB" id="A0A917HDP8"/>
<comment type="caution">
    <text evidence="1">The sequence shown here is derived from an EMBL/GenBank/DDBJ whole genome shotgun (WGS) entry which is preliminary data.</text>
</comment>
<accession>A0A917HDP8</accession>
<reference evidence="1" key="1">
    <citation type="journal article" date="2014" name="Int. J. Syst. Evol. Microbiol.">
        <title>Complete genome sequence of Corynebacterium casei LMG S-19264T (=DSM 44701T), isolated from a smear-ripened cheese.</title>
        <authorList>
            <consortium name="US DOE Joint Genome Institute (JGI-PGF)"/>
            <person name="Walter F."/>
            <person name="Albersmeier A."/>
            <person name="Kalinowski J."/>
            <person name="Ruckert C."/>
        </authorList>
    </citation>
    <scope>NUCLEOTIDE SEQUENCE</scope>
    <source>
        <strain evidence="1">CGMCC 1.12997</strain>
    </source>
</reference>